<dbReference type="AlphaFoldDB" id="A0A0F9CFU0"/>
<name>A0A0F9CFU0_9ZZZZ</name>
<reference evidence="4" key="1">
    <citation type="journal article" date="2015" name="Nature">
        <title>Complex archaea that bridge the gap between prokaryotes and eukaryotes.</title>
        <authorList>
            <person name="Spang A."/>
            <person name="Saw J.H."/>
            <person name="Jorgensen S.L."/>
            <person name="Zaremba-Niedzwiedzka K."/>
            <person name="Martijn J."/>
            <person name="Lind A.E."/>
            <person name="van Eijk R."/>
            <person name="Schleper C."/>
            <person name="Guy L."/>
            <person name="Ettema T.J."/>
        </authorList>
    </citation>
    <scope>NUCLEOTIDE SEQUENCE</scope>
</reference>
<keyword evidence="1" id="KW-0547">Nucleotide-binding</keyword>
<dbReference type="Pfam" id="PF00211">
    <property type="entry name" value="Guanylate_cyc"/>
    <property type="match status" value="1"/>
</dbReference>
<dbReference type="GO" id="GO:0005524">
    <property type="term" value="F:ATP binding"/>
    <property type="evidence" value="ECO:0007669"/>
    <property type="project" value="UniProtKB-KW"/>
</dbReference>
<dbReference type="Pfam" id="PF13191">
    <property type="entry name" value="AAA_16"/>
    <property type="match status" value="1"/>
</dbReference>
<evidence type="ECO:0000256" key="1">
    <source>
        <dbReference type="ARBA" id="ARBA00022741"/>
    </source>
</evidence>
<protein>
    <recommendedName>
        <fullName evidence="3">Guanylate cyclase domain-containing protein</fullName>
    </recommendedName>
</protein>
<dbReference type="SMART" id="SM00044">
    <property type="entry name" value="CYCc"/>
    <property type="match status" value="1"/>
</dbReference>
<evidence type="ECO:0000313" key="4">
    <source>
        <dbReference type="EMBL" id="KKK95531.1"/>
    </source>
</evidence>
<keyword evidence="2" id="KW-0067">ATP-binding</keyword>
<dbReference type="Gene3D" id="3.40.50.300">
    <property type="entry name" value="P-loop containing nucleotide triphosphate hydrolases"/>
    <property type="match status" value="1"/>
</dbReference>
<organism evidence="4">
    <name type="scientific">marine sediment metagenome</name>
    <dbReference type="NCBI Taxonomy" id="412755"/>
    <lineage>
        <taxon>unclassified sequences</taxon>
        <taxon>metagenomes</taxon>
        <taxon>ecological metagenomes</taxon>
    </lineage>
</organism>
<evidence type="ECO:0000256" key="2">
    <source>
        <dbReference type="ARBA" id="ARBA00022840"/>
    </source>
</evidence>
<evidence type="ECO:0000259" key="3">
    <source>
        <dbReference type="PROSITE" id="PS50125"/>
    </source>
</evidence>
<dbReference type="InterPro" id="IPR001054">
    <property type="entry name" value="A/G_cyclase"/>
</dbReference>
<dbReference type="EMBL" id="LAZR01046873">
    <property type="protein sequence ID" value="KKK95531.1"/>
    <property type="molecule type" value="Genomic_DNA"/>
</dbReference>
<accession>A0A0F9CFU0</accession>
<dbReference type="SUPFAM" id="SSF52540">
    <property type="entry name" value="P-loop containing nucleoside triphosphate hydrolases"/>
    <property type="match status" value="1"/>
</dbReference>
<feature type="non-terminal residue" evidence="4">
    <location>
        <position position="1"/>
    </location>
</feature>
<proteinExistence type="predicted"/>
<feature type="non-terminal residue" evidence="4">
    <location>
        <position position="443"/>
    </location>
</feature>
<dbReference type="InterPro" id="IPR027417">
    <property type="entry name" value="P-loop_NTPase"/>
</dbReference>
<dbReference type="InterPro" id="IPR029787">
    <property type="entry name" value="Nucleotide_cyclase"/>
</dbReference>
<dbReference type="CDD" id="cd07302">
    <property type="entry name" value="CHD"/>
    <property type="match status" value="1"/>
</dbReference>
<dbReference type="InterPro" id="IPR041664">
    <property type="entry name" value="AAA_16"/>
</dbReference>
<dbReference type="GO" id="GO:0004016">
    <property type="term" value="F:adenylate cyclase activity"/>
    <property type="evidence" value="ECO:0007669"/>
    <property type="project" value="TreeGrafter"/>
</dbReference>
<gene>
    <name evidence="4" type="ORF">LCGC14_2671860</name>
</gene>
<dbReference type="GO" id="GO:0005737">
    <property type="term" value="C:cytoplasm"/>
    <property type="evidence" value="ECO:0007669"/>
    <property type="project" value="TreeGrafter"/>
</dbReference>
<comment type="caution">
    <text evidence="4">The sequence shown here is derived from an EMBL/GenBank/DDBJ whole genome shotgun (WGS) entry which is preliminary data.</text>
</comment>
<dbReference type="GO" id="GO:0035556">
    <property type="term" value="P:intracellular signal transduction"/>
    <property type="evidence" value="ECO:0007669"/>
    <property type="project" value="InterPro"/>
</dbReference>
<dbReference type="PROSITE" id="PS50125">
    <property type="entry name" value="GUANYLATE_CYCLASE_2"/>
    <property type="match status" value="1"/>
</dbReference>
<sequence>FTGLSEKIDPEEVYSIMDQIYEILIHKVHDYEGTVNEMTGDGIMALFGAPIALEDAPQRAIRSAYAIHREITRFNDKITQERGGLPTLKMRIGIHTGPVVVGTLGNDLRVEFKAVGDTVNLASRMENLAEPGATYVSEETFKLSEGLFRYESLGEKKINGKQEPVKTYRVIGPSTRRTRFDVSAERGLTPFVGKERELELLLDGFERAKQGRGQAFSIMAEAGVGKSRLLYEFRKVVSNEDITFLEGKCLSYSRGVAYYPIIDLLKSNFDIRESDEDSQIRDKVKRGLRQLDVDEAFTLPCLLELLSVKDSGIDQIALTPEARKNRMMEAMKRIPIKGSEIRPLIMAIEDLHWIDKSSEEVLKYLLESISGARILLIFSYRPEFVHTWGRKSYHNQVNLNRLSNHESLIMVSHLLGTENIARELEELILEKAEGVPFFIEEFL</sequence>
<dbReference type="PANTHER" id="PTHR16305">
    <property type="entry name" value="TESTICULAR SOLUBLE ADENYLYL CYCLASE"/>
    <property type="match status" value="1"/>
</dbReference>
<dbReference type="PANTHER" id="PTHR16305:SF28">
    <property type="entry name" value="GUANYLATE CYCLASE DOMAIN-CONTAINING PROTEIN"/>
    <property type="match status" value="1"/>
</dbReference>
<dbReference type="Gene3D" id="3.30.70.1230">
    <property type="entry name" value="Nucleotide cyclase"/>
    <property type="match status" value="1"/>
</dbReference>
<dbReference type="SUPFAM" id="SSF55073">
    <property type="entry name" value="Nucleotide cyclase"/>
    <property type="match status" value="1"/>
</dbReference>
<feature type="domain" description="Guanylate cyclase" evidence="3">
    <location>
        <begin position="1"/>
        <end position="126"/>
    </location>
</feature>
<dbReference type="GO" id="GO:0009190">
    <property type="term" value="P:cyclic nucleotide biosynthetic process"/>
    <property type="evidence" value="ECO:0007669"/>
    <property type="project" value="InterPro"/>
</dbReference>